<comment type="caution">
    <text evidence="3">The sequence shown here is derived from an EMBL/GenBank/DDBJ whole genome shotgun (WGS) entry which is preliminary data.</text>
</comment>
<evidence type="ECO:0008006" key="5">
    <source>
        <dbReference type="Google" id="ProtNLM"/>
    </source>
</evidence>
<dbReference type="InterPro" id="IPR029410">
    <property type="entry name" value="CAP_assoc"/>
</dbReference>
<protein>
    <recommendedName>
        <fullName evidence="5">SCP domain-containing protein</fullName>
    </recommendedName>
</protein>
<dbReference type="InterPro" id="IPR014044">
    <property type="entry name" value="CAP_dom"/>
</dbReference>
<dbReference type="PANTHER" id="PTHR31157:SF1">
    <property type="entry name" value="SCP DOMAIN-CONTAINING PROTEIN"/>
    <property type="match status" value="1"/>
</dbReference>
<proteinExistence type="predicted"/>
<organism evidence="3 4">
    <name type="scientific">Salinicoccus sediminis</name>
    <dbReference type="NCBI Taxonomy" id="1432562"/>
    <lineage>
        <taxon>Bacteria</taxon>
        <taxon>Bacillati</taxon>
        <taxon>Bacillota</taxon>
        <taxon>Bacilli</taxon>
        <taxon>Bacillales</taxon>
        <taxon>Staphylococcaceae</taxon>
        <taxon>Salinicoccus</taxon>
    </lineage>
</organism>
<gene>
    <name evidence="3" type="ORF">WN59_00500</name>
</gene>
<evidence type="ECO:0000259" key="1">
    <source>
        <dbReference type="Pfam" id="PF00188"/>
    </source>
</evidence>
<accession>A0A0M2SQV1</accession>
<dbReference type="AlphaFoldDB" id="A0A0M2SQV1"/>
<evidence type="ECO:0000259" key="2">
    <source>
        <dbReference type="Pfam" id="PF14504"/>
    </source>
</evidence>
<feature type="domain" description="CAP-associated" evidence="2">
    <location>
        <begin position="93"/>
        <end position="189"/>
    </location>
</feature>
<dbReference type="Proteomes" id="UP000034287">
    <property type="component" value="Unassembled WGS sequence"/>
</dbReference>
<name>A0A0M2SQV1_9STAP</name>
<dbReference type="CDD" id="cd05379">
    <property type="entry name" value="CAP_bacterial"/>
    <property type="match status" value="1"/>
</dbReference>
<dbReference type="Pfam" id="PF00188">
    <property type="entry name" value="CAP"/>
    <property type="match status" value="1"/>
</dbReference>
<reference evidence="3 4" key="1">
    <citation type="submission" date="2015-04" db="EMBL/GenBank/DDBJ databases">
        <title>Taxonomic description and genome sequence of Salinicoccus sediminis sp. nov., a novel hyper halotolerant bacterium isolated from marine sediment.</title>
        <authorList>
            <person name="Mathan Kumar R."/>
            <person name="Kaur G."/>
            <person name="Kumar N."/>
            <person name="Kumar A."/>
            <person name="Singh N.K."/>
            <person name="Kaur N."/>
            <person name="Mayilraj S."/>
        </authorList>
    </citation>
    <scope>NUCLEOTIDE SEQUENCE [LARGE SCALE GENOMIC DNA]</scope>
    <source>
        <strain evidence="3 4">SV-16</strain>
    </source>
</reference>
<dbReference type="PANTHER" id="PTHR31157">
    <property type="entry name" value="SCP DOMAIN-CONTAINING PROTEIN"/>
    <property type="match status" value="1"/>
</dbReference>
<dbReference type="EMBL" id="LAYZ01000001">
    <property type="protein sequence ID" value="KKK35352.1"/>
    <property type="molecule type" value="Genomic_DNA"/>
</dbReference>
<dbReference type="Gene3D" id="3.40.33.10">
    <property type="entry name" value="CAP"/>
    <property type="match status" value="1"/>
</dbReference>
<keyword evidence="4" id="KW-1185">Reference proteome</keyword>
<dbReference type="InterPro" id="IPR035940">
    <property type="entry name" value="CAP_sf"/>
</dbReference>
<feature type="domain" description="SCP" evidence="1">
    <location>
        <begin position="213"/>
        <end position="323"/>
    </location>
</feature>
<dbReference type="PATRIC" id="fig|1432562.3.peg.101"/>
<dbReference type="STRING" id="1432562.WN59_00500"/>
<sequence length="329" mass="37494">MLKKAFLFVLLYLIAVLLAPAIQSYDFEEGMNARYAKSWLENHVYPEYDRSVIHQVNSTQTQDVELDMGEEYQSGDNEVLDSEYSGDFIVEDEPGLFRLVLVQDGKVAGGYTNSDDVSISNINIEDLDREKVRETYGEPEEYIQKGWKRLRVNEEGFEVFDLKESYVYFFYDLHQEDKVNGMLLLDKDQVASIETLYNNPPAEANSRLNHLVVNASRIEYGLEPLEVDESASSAALGHSTDMAQNDYFEHESPQGVTLKDRIEESGVRYQKAGENIAMGHTSVIFAHHSLLNSPDHRVNVLSPDFTHLGTGTAYGREDVPYYTENYIQK</sequence>
<evidence type="ECO:0000313" key="4">
    <source>
        <dbReference type="Proteomes" id="UP000034287"/>
    </source>
</evidence>
<dbReference type="SUPFAM" id="SSF55797">
    <property type="entry name" value="PR-1-like"/>
    <property type="match status" value="1"/>
</dbReference>
<dbReference type="Pfam" id="PF14504">
    <property type="entry name" value="CAP_assoc_N"/>
    <property type="match status" value="1"/>
</dbReference>
<evidence type="ECO:0000313" key="3">
    <source>
        <dbReference type="EMBL" id="KKK35352.1"/>
    </source>
</evidence>
<dbReference type="OrthoDB" id="9783944at2"/>
<dbReference type="RefSeq" id="WP_046510978.1">
    <property type="nucleotide sequence ID" value="NZ_LAYZ01000001.1"/>
</dbReference>